<feature type="coiled-coil region" evidence="5">
    <location>
        <begin position="680"/>
        <end position="707"/>
    </location>
</feature>
<feature type="coiled-coil region" evidence="5">
    <location>
        <begin position="26"/>
        <end position="123"/>
    </location>
</feature>
<evidence type="ECO:0000256" key="4">
    <source>
        <dbReference type="ARBA" id="ARBA00045182"/>
    </source>
</evidence>
<feature type="compositionally biased region" description="Polar residues" evidence="6">
    <location>
        <begin position="1011"/>
        <end position="1029"/>
    </location>
</feature>
<dbReference type="GO" id="GO:0036159">
    <property type="term" value="P:inner dynein arm assembly"/>
    <property type="evidence" value="ECO:0007669"/>
    <property type="project" value="InterPro"/>
</dbReference>
<keyword evidence="8" id="KW-1185">Reference proteome</keyword>
<evidence type="ECO:0000313" key="8">
    <source>
        <dbReference type="Proteomes" id="UP000008909"/>
    </source>
</evidence>
<feature type="coiled-coil region" evidence="5">
    <location>
        <begin position="860"/>
        <end position="908"/>
    </location>
</feature>
<name>G7YKC5_CLOSI</name>
<dbReference type="Proteomes" id="UP000008909">
    <property type="component" value="Unassembled WGS sequence"/>
</dbReference>
<feature type="region of interest" description="Disordered" evidence="6">
    <location>
        <begin position="975"/>
        <end position="1043"/>
    </location>
</feature>
<dbReference type="GO" id="GO:0005930">
    <property type="term" value="C:axoneme"/>
    <property type="evidence" value="ECO:0007669"/>
    <property type="project" value="InterPro"/>
</dbReference>
<dbReference type="Pfam" id="PF24161">
    <property type="entry name" value="CCDC39"/>
    <property type="match status" value="1"/>
</dbReference>
<dbReference type="GO" id="GO:0060285">
    <property type="term" value="P:cilium-dependent cell motility"/>
    <property type="evidence" value="ECO:0007669"/>
    <property type="project" value="TreeGrafter"/>
</dbReference>
<feature type="coiled-coil region" evidence="5">
    <location>
        <begin position="327"/>
        <end position="438"/>
    </location>
</feature>
<dbReference type="PANTHER" id="PTHR18962">
    <property type="entry name" value="COILED-COIL DOMAIN-CONTAINING PROTEIN 39"/>
    <property type="match status" value="1"/>
</dbReference>
<feature type="compositionally biased region" description="Low complexity" evidence="6">
    <location>
        <begin position="978"/>
        <end position="1010"/>
    </location>
</feature>
<evidence type="ECO:0000256" key="2">
    <source>
        <dbReference type="ARBA" id="ARBA00016725"/>
    </source>
</evidence>
<dbReference type="InterPro" id="IPR033290">
    <property type="entry name" value="CCDC39"/>
</dbReference>
<evidence type="ECO:0000256" key="6">
    <source>
        <dbReference type="SAM" id="MobiDB-lite"/>
    </source>
</evidence>
<accession>G7YKC5</accession>
<dbReference type="PANTHER" id="PTHR18962:SF0">
    <property type="entry name" value="COILED-COIL DOMAIN-CONTAINING PROTEIN 39"/>
    <property type="match status" value="1"/>
</dbReference>
<evidence type="ECO:0000256" key="1">
    <source>
        <dbReference type="ARBA" id="ARBA00005805"/>
    </source>
</evidence>
<dbReference type="GO" id="GO:0005576">
    <property type="term" value="C:extracellular region"/>
    <property type="evidence" value="ECO:0007669"/>
    <property type="project" value="GOC"/>
</dbReference>
<gene>
    <name evidence="7" type="ORF">CLF_110154</name>
</gene>
<feature type="coiled-coil region" evidence="5">
    <location>
        <begin position="479"/>
        <end position="534"/>
    </location>
</feature>
<protein>
    <recommendedName>
        <fullName evidence="2">Coiled-coil domain-containing protein 39</fullName>
    </recommendedName>
</protein>
<evidence type="ECO:0000313" key="7">
    <source>
        <dbReference type="EMBL" id="GAA53407.1"/>
    </source>
</evidence>
<organism evidence="7 8">
    <name type="scientific">Clonorchis sinensis</name>
    <name type="common">Chinese liver fluke</name>
    <dbReference type="NCBI Taxonomy" id="79923"/>
    <lineage>
        <taxon>Eukaryota</taxon>
        <taxon>Metazoa</taxon>
        <taxon>Spiralia</taxon>
        <taxon>Lophotrochozoa</taxon>
        <taxon>Platyhelminthes</taxon>
        <taxon>Trematoda</taxon>
        <taxon>Digenea</taxon>
        <taxon>Opisthorchiida</taxon>
        <taxon>Opisthorchiata</taxon>
        <taxon>Opisthorchiidae</taxon>
        <taxon>Clonorchis</taxon>
    </lineage>
</organism>
<dbReference type="AlphaFoldDB" id="G7YKC5"/>
<evidence type="ECO:0000256" key="3">
    <source>
        <dbReference type="ARBA" id="ARBA00023054"/>
    </source>
</evidence>
<proteinExistence type="inferred from homology"/>
<dbReference type="GO" id="GO:0060287">
    <property type="term" value="P:epithelial cilium movement involved in determination of left/right asymmetry"/>
    <property type="evidence" value="ECO:0007669"/>
    <property type="project" value="TreeGrafter"/>
</dbReference>
<sequence>MTLNQRSPNFFYEVLAQLRWDESHAIPIANEENQALIHRLDQLQRQFFQRSAEVDDEKSKVQQLKDHIKNVKQETDNICSICQMRGNVIDTETHQLKTAEQEQDRLRQEIRRISKLRENIREKTSHLENLAFQKRNELQKVTSAQGANNEALSAWIQKLEARNDDMKSLQKFIKEDDSKLKELNLELEHLTSKRLEKKAKLDNLYTKSIENQVALNRFGQEISMAYVERGQVLAQWESVVARMRQQDRDIRNLTEMVNECRLKLTEAEESNQEKGSFLQEQQQSTIQAQRHSDEIANTIGKTRIELAESEVKRQNFFSELEAFKRTVDRLASDLESTRINISQMKKEKARKTEKLQQLQVTLGALEEKLAYVVDSKRSAEQLADEADASLTAAEASHEQMTRMLDKLRSDRFKATQNYENLSGESKRLNQQLQGANAILRIAKSNLSDLDSKLMAQHEVMYKQDFKIQQLDRRIARMLGEQIEDSSELLQEQVRTLETQLDERTNTVNYLSGELANIRREVHRRKREVQDLSEIRTVTETKLQHDDLEVTAAVKHKSKLTNVIQRLTVDLNLVRLEVRRLFKNYEKSSDKVFCLEAAREELDCAIKQHLEQLSLRHKMLTSEARMASEDNSKLKMEIQSRKSHVEILIKRYEILTALMAPPEGEEERSQTYYVIKAAQDKEALQRKGDQLDAETRQAEQELIALENTLALMNGCNTLLRHSYAKLPDDAEELTQMKELKEQLRLLSIKQRYDQVRLDELQETERVDSNGLQIARALDNDNNSNYWLPPCKVHNRFHPAATPKDNQVSQICSSVLMYSACQKTVCLTELFSPSPVLNGSDREVDSTKTLTSTLGRAKLECKSNLEAELELYKQQNQQLTTELDRKSRDIDTQKARYNRSLKRMQKLQNNITKKQILDAEQHEAVLGDIKVRMIRELADRMIQELLARTRANTQMNDQAQTLLSASGLRFSTLGERRVSRASMNSNSSSARSPTTSSLSTSAGSGTTSPCPSQQECRASSARSVETVSARSDLSEADVSQKPKKE</sequence>
<feature type="coiled-coil region" evidence="5">
    <location>
        <begin position="156"/>
        <end position="200"/>
    </location>
</feature>
<reference evidence="7" key="1">
    <citation type="journal article" date="2011" name="Genome Biol.">
        <title>The draft genome of the carcinogenic human liver fluke Clonorchis sinensis.</title>
        <authorList>
            <person name="Wang X."/>
            <person name="Chen W."/>
            <person name="Huang Y."/>
            <person name="Sun J."/>
            <person name="Men J."/>
            <person name="Liu H."/>
            <person name="Luo F."/>
            <person name="Guo L."/>
            <person name="Lv X."/>
            <person name="Deng C."/>
            <person name="Zhou C."/>
            <person name="Fan Y."/>
            <person name="Li X."/>
            <person name="Huang L."/>
            <person name="Hu Y."/>
            <person name="Liang C."/>
            <person name="Hu X."/>
            <person name="Xu J."/>
            <person name="Yu X."/>
        </authorList>
    </citation>
    <scope>NUCLEOTIDE SEQUENCE [LARGE SCALE GENOMIC DNA]</scope>
    <source>
        <strain evidence="7">Henan</strain>
    </source>
</reference>
<keyword evidence="3 5" id="KW-0175">Coiled coil</keyword>
<evidence type="ECO:0000256" key="5">
    <source>
        <dbReference type="SAM" id="Coils"/>
    </source>
</evidence>
<comment type="function">
    <text evidence="4">Required for assembly of dynein regulatory complex (DRC) and inner dynein arm (IDA) complexes, which are responsible for ciliary beat regulation, thereby playing a central role in motility in cilia and flagella. Probably acts together with CCDC40 to form a molecular ruler that determines the 96 nanometer (nm) repeat length and arrangements of components in cilia and flagella. Not required for outer dynein arm complexes assembly.</text>
</comment>
<comment type="similarity">
    <text evidence="1">Belongs to the CCDC39 family.</text>
</comment>
<reference key="2">
    <citation type="submission" date="2011-10" db="EMBL/GenBank/DDBJ databases">
        <title>The genome and transcriptome sequence of Clonorchis sinensis provide insights into the carcinogenic liver fluke.</title>
        <authorList>
            <person name="Wang X."/>
            <person name="Huang Y."/>
            <person name="Chen W."/>
            <person name="Liu H."/>
            <person name="Guo L."/>
            <person name="Chen Y."/>
            <person name="Luo F."/>
            <person name="Zhou W."/>
            <person name="Sun J."/>
            <person name="Mao Q."/>
            <person name="Liang P."/>
            <person name="Zhou C."/>
            <person name="Tian Y."/>
            <person name="Men J."/>
            <person name="Lv X."/>
            <person name="Huang L."/>
            <person name="Zhou J."/>
            <person name="Hu Y."/>
            <person name="Li R."/>
            <person name="Zhang F."/>
            <person name="Lei H."/>
            <person name="Li X."/>
            <person name="Hu X."/>
            <person name="Liang C."/>
            <person name="Xu J."/>
            <person name="Wu Z."/>
            <person name="Yu X."/>
        </authorList>
    </citation>
    <scope>NUCLEOTIDE SEQUENCE</scope>
    <source>
        <strain>Henan</strain>
    </source>
</reference>
<dbReference type="EMBL" id="DF143488">
    <property type="protein sequence ID" value="GAA53407.1"/>
    <property type="molecule type" value="Genomic_DNA"/>
</dbReference>